<name>A0ABP8KS45_9BACT</name>
<gene>
    <name evidence="2" type="ORF">GCM10023187_43060</name>
</gene>
<dbReference type="InterPro" id="IPR022742">
    <property type="entry name" value="Hydrolase_4"/>
</dbReference>
<reference evidence="3" key="1">
    <citation type="journal article" date="2019" name="Int. J. Syst. Evol. Microbiol.">
        <title>The Global Catalogue of Microorganisms (GCM) 10K type strain sequencing project: providing services to taxonomists for standard genome sequencing and annotation.</title>
        <authorList>
            <consortium name="The Broad Institute Genomics Platform"/>
            <consortium name="The Broad Institute Genome Sequencing Center for Infectious Disease"/>
            <person name="Wu L."/>
            <person name="Ma J."/>
        </authorList>
    </citation>
    <scope>NUCLEOTIDE SEQUENCE [LARGE SCALE GENOMIC DNA]</scope>
    <source>
        <strain evidence="3">JCM 17925</strain>
    </source>
</reference>
<dbReference type="InterPro" id="IPR029058">
    <property type="entry name" value="AB_hydrolase_fold"/>
</dbReference>
<dbReference type="Proteomes" id="UP001500936">
    <property type="component" value="Unassembled WGS sequence"/>
</dbReference>
<keyword evidence="2" id="KW-0378">Hydrolase</keyword>
<proteinExistence type="predicted"/>
<evidence type="ECO:0000313" key="3">
    <source>
        <dbReference type="Proteomes" id="UP001500936"/>
    </source>
</evidence>
<dbReference type="InterPro" id="IPR052920">
    <property type="entry name" value="DNA-binding_regulatory"/>
</dbReference>
<accession>A0ABP8KS45</accession>
<keyword evidence="3" id="KW-1185">Reference proteome</keyword>
<evidence type="ECO:0000259" key="1">
    <source>
        <dbReference type="Pfam" id="PF12146"/>
    </source>
</evidence>
<protein>
    <submittedName>
        <fullName evidence="2">Alpha/beta hydrolase</fullName>
    </submittedName>
</protein>
<dbReference type="EMBL" id="BAABHB010000011">
    <property type="protein sequence ID" value="GAA4414057.1"/>
    <property type="molecule type" value="Genomic_DNA"/>
</dbReference>
<sequence length="327" mass="37217">MKWFRHSLRIFFGILVLLNVILAFHANRFTYFYDNPRKLPARKAEEYTTAEKLTGSLFGMKFIKSVVDGFPQVPHETVRLLTNDGFLLEGWYVPARQPQGTVILCHGHASNKAKILAETQYFHELDYNTLSFDFRAHGNSSGNVCTIGYRETRDLEAAYEYVAGRGEQNIVLWGVSMGAATILKAIPEHNLKPSRIILECPFATMYDAVKGRIRTMHLPESPASELLLLWGGLQRGMWSFGYRPDAYARDLTMPVLLNWGARDPRVLRHETDTIFRNLGSRHKQLVIYENSAHQSFCKNEEAKWKEAISRFLPVAAQPATAPIAVLN</sequence>
<dbReference type="PANTHER" id="PTHR43358:SF4">
    <property type="entry name" value="ALPHA_BETA HYDROLASE FOLD-1 DOMAIN-CONTAINING PROTEIN"/>
    <property type="match status" value="1"/>
</dbReference>
<dbReference type="PANTHER" id="PTHR43358">
    <property type="entry name" value="ALPHA/BETA-HYDROLASE"/>
    <property type="match status" value="1"/>
</dbReference>
<dbReference type="RefSeq" id="WP_345270060.1">
    <property type="nucleotide sequence ID" value="NZ_BAABHB010000011.1"/>
</dbReference>
<evidence type="ECO:0000313" key="2">
    <source>
        <dbReference type="EMBL" id="GAA4414057.1"/>
    </source>
</evidence>
<dbReference type="Pfam" id="PF12146">
    <property type="entry name" value="Hydrolase_4"/>
    <property type="match status" value="1"/>
</dbReference>
<organism evidence="2 3">
    <name type="scientific">Nibrella viscosa</name>
    <dbReference type="NCBI Taxonomy" id="1084524"/>
    <lineage>
        <taxon>Bacteria</taxon>
        <taxon>Pseudomonadati</taxon>
        <taxon>Bacteroidota</taxon>
        <taxon>Cytophagia</taxon>
        <taxon>Cytophagales</taxon>
        <taxon>Spirosomataceae</taxon>
        <taxon>Nibrella</taxon>
    </lineage>
</organism>
<dbReference type="Gene3D" id="3.40.50.1820">
    <property type="entry name" value="alpha/beta hydrolase"/>
    <property type="match status" value="1"/>
</dbReference>
<dbReference type="GO" id="GO:0016787">
    <property type="term" value="F:hydrolase activity"/>
    <property type="evidence" value="ECO:0007669"/>
    <property type="project" value="UniProtKB-KW"/>
</dbReference>
<feature type="domain" description="Serine aminopeptidase S33" evidence="1">
    <location>
        <begin position="97"/>
        <end position="205"/>
    </location>
</feature>
<comment type="caution">
    <text evidence="2">The sequence shown here is derived from an EMBL/GenBank/DDBJ whole genome shotgun (WGS) entry which is preliminary data.</text>
</comment>
<dbReference type="SUPFAM" id="SSF53474">
    <property type="entry name" value="alpha/beta-Hydrolases"/>
    <property type="match status" value="1"/>
</dbReference>